<feature type="domain" description="DNA helicase DnaB-like N-terminal" evidence="4">
    <location>
        <begin position="19"/>
        <end position="120"/>
    </location>
</feature>
<accession>A0A919BWA0</accession>
<keyword evidence="1" id="KW-0235">DNA replication</keyword>
<comment type="caution">
    <text evidence="5">The sequence shown here is derived from an EMBL/GenBank/DDBJ whole genome shotgun (WGS) entry which is preliminary data.</text>
</comment>
<dbReference type="InterPro" id="IPR016136">
    <property type="entry name" value="DNA_helicase_N/primase_C"/>
</dbReference>
<evidence type="ECO:0000313" key="5">
    <source>
        <dbReference type="EMBL" id="GHG21928.1"/>
    </source>
</evidence>
<dbReference type="PANTHER" id="PTHR30153">
    <property type="entry name" value="REPLICATIVE DNA HELICASE DNAB"/>
    <property type="match status" value="1"/>
</dbReference>
<gene>
    <name evidence="5" type="ORF">GCM10017667_66940</name>
</gene>
<feature type="region of interest" description="Disordered" evidence="3">
    <location>
        <begin position="335"/>
        <end position="381"/>
    </location>
</feature>
<name>A0A919BWA0_STRFL</name>
<dbReference type="InterPro" id="IPR036185">
    <property type="entry name" value="DNA_heli_DnaB-like_N_sf"/>
</dbReference>
<dbReference type="Pfam" id="PF00772">
    <property type="entry name" value="DnaB"/>
    <property type="match status" value="2"/>
</dbReference>
<organism evidence="5 6">
    <name type="scientific">Streptomyces filamentosus</name>
    <name type="common">Streptomyces roseosporus</name>
    <dbReference type="NCBI Taxonomy" id="67294"/>
    <lineage>
        <taxon>Bacteria</taxon>
        <taxon>Bacillati</taxon>
        <taxon>Actinomycetota</taxon>
        <taxon>Actinomycetes</taxon>
        <taxon>Kitasatosporales</taxon>
        <taxon>Streptomycetaceae</taxon>
        <taxon>Streptomyces</taxon>
    </lineage>
</organism>
<dbReference type="SUPFAM" id="SSF48024">
    <property type="entry name" value="N-terminal domain of DnaB helicase"/>
    <property type="match status" value="2"/>
</dbReference>
<evidence type="ECO:0000256" key="2">
    <source>
        <dbReference type="ARBA" id="ARBA00023125"/>
    </source>
</evidence>
<keyword evidence="2" id="KW-0238">DNA-binding</keyword>
<dbReference type="GO" id="GO:0005524">
    <property type="term" value="F:ATP binding"/>
    <property type="evidence" value="ECO:0007669"/>
    <property type="project" value="InterPro"/>
</dbReference>
<keyword evidence="6" id="KW-1185">Reference proteome</keyword>
<dbReference type="Proteomes" id="UP000632849">
    <property type="component" value="Unassembled WGS sequence"/>
</dbReference>
<dbReference type="GO" id="GO:0003678">
    <property type="term" value="F:DNA helicase activity"/>
    <property type="evidence" value="ECO:0007669"/>
    <property type="project" value="InterPro"/>
</dbReference>
<dbReference type="RefSeq" id="WP_190044275.1">
    <property type="nucleotide sequence ID" value="NZ_BNBE01000003.1"/>
</dbReference>
<protein>
    <recommendedName>
        <fullName evidence="4">DNA helicase DnaB-like N-terminal domain-containing protein</fullName>
    </recommendedName>
</protein>
<sequence length="381" mass="41146">MPHSPEPDEDDLDPTPAPPPVFHAEQALLGALLLDPRRLGDVTGICADSFSTAAHASLFAAINALPPPEPDEHARNTTWLNKVLTSGREQARGLTASYLHTLIQVCPWPRHAAAYARMVEAEHARRRLRAAAEHLLQTAHDASLPEPVPSVVAEADALAAVVDEIATRFPPRGGVLPRTPVSPPAVVPDHTEAAEEEQLLLATAAARPADIESVRWLLPEDFTQPLHAGLWQCLTTLVRRHEPVDPVTVLWKAQQRGLLHDGSEPSDVLRLLAEPAGSVEHWSQRALTRSLLSTVDDAARRIQAYSDDPMNTPFQLVAAARRTLADIGAVRTRWQHATGRPLPQRARAAPTTRAGPSTRRAPVASPPSARPAARAAAGRTP</sequence>
<reference evidence="5" key="2">
    <citation type="submission" date="2020-09" db="EMBL/GenBank/DDBJ databases">
        <authorList>
            <person name="Sun Q."/>
            <person name="Ohkuma M."/>
        </authorList>
    </citation>
    <scope>NUCLEOTIDE SEQUENCE</scope>
    <source>
        <strain evidence="5">JCM 4122</strain>
    </source>
</reference>
<dbReference type="GO" id="GO:0003677">
    <property type="term" value="F:DNA binding"/>
    <property type="evidence" value="ECO:0007669"/>
    <property type="project" value="UniProtKB-KW"/>
</dbReference>
<evidence type="ECO:0000256" key="1">
    <source>
        <dbReference type="ARBA" id="ARBA00022705"/>
    </source>
</evidence>
<dbReference type="EMBL" id="BNBE01000003">
    <property type="protein sequence ID" value="GHG21928.1"/>
    <property type="molecule type" value="Genomic_DNA"/>
</dbReference>
<feature type="compositionally biased region" description="Low complexity" evidence="3">
    <location>
        <begin position="370"/>
        <end position="381"/>
    </location>
</feature>
<reference evidence="5" key="1">
    <citation type="journal article" date="2014" name="Int. J. Syst. Evol. Microbiol.">
        <title>Complete genome sequence of Corynebacterium casei LMG S-19264T (=DSM 44701T), isolated from a smear-ripened cheese.</title>
        <authorList>
            <consortium name="US DOE Joint Genome Institute (JGI-PGF)"/>
            <person name="Walter F."/>
            <person name="Albersmeier A."/>
            <person name="Kalinowski J."/>
            <person name="Ruckert C."/>
        </authorList>
    </citation>
    <scope>NUCLEOTIDE SEQUENCE</scope>
    <source>
        <strain evidence="5">JCM 4122</strain>
    </source>
</reference>
<evidence type="ECO:0000259" key="4">
    <source>
        <dbReference type="Pfam" id="PF00772"/>
    </source>
</evidence>
<evidence type="ECO:0000313" key="6">
    <source>
        <dbReference type="Proteomes" id="UP000632849"/>
    </source>
</evidence>
<feature type="domain" description="DNA helicase DnaB-like N-terminal" evidence="4">
    <location>
        <begin position="193"/>
        <end position="274"/>
    </location>
</feature>
<dbReference type="Gene3D" id="1.10.860.10">
    <property type="entry name" value="DNAb Helicase, Chain A"/>
    <property type="match status" value="2"/>
</dbReference>
<dbReference type="PANTHER" id="PTHR30153:SF2">
    <property type="entry name" value="REPLICATIVE DNA HELICASE"/>
    <property type="match status" value="1"/>
</dbReference>
<dbReference type="AlphaFoldDB" id="A0A919BWA0"/>
<dbReference type="GO" id="GO:0005829">
    <property type="term" value="C:cytosol"/>
    <property type="evidence" value="ECO:0007669"/>
    <property type="project" value="TreeGrafter"/>
</dbReference>
<proteinExistence type="predicted"/>
<evidence type="ECO:0000256" key="3">
    <source>
        <dbReference type="SAM" id="MobiDB-lite"/>
    </source>
</evidence>
<feature type="compositionally biased region" description="Low complexity" evidence="3">
    <location>
        <begin position="340"/>
        <end position="363"/>
    </location>
</feature>
<dbReference type="InterPro" id="IPR007693">
    <property type="entry name" value="DNA_helicase_DnaB-like_N"/>
</dbReference>
<dbReference type="GO" id="GO:0006260">
    <property type="term" value="P:DNA replication"/>
    <property type="evidence" value="ECO:0007669"/>
    <property type="project" value="UniProtKB-KW"/>
</dbReference>